<dbReference type="RefSeq" id="WP_382037924.1">
    <property type="nucleotide sequence ID" value="NZ_JBHSKJ010000003.1"/>
</dbReference>
<organism evidence="1 2">
    <name type="scientific">Streptomyces aureoversilis</name>
    <dbReference type="NCBI Taxonomy" id="67277"/>
    <lineage>
        <taxon>Bacteria</taxon>
        <taxon>Bacillati</taxon>
        <taxon>Actinomycetota</taxon>
        <taxon>Actinomycetes</taxon>
        <taxon>Kitasatosporales</taxon>
        <taxon>Streptomycetaceae</taxon>
        <taxon>Streptomyces</taxon>
    </lineage>
</organism>
<accession>A0ABV9ZUX0</accession>
<keyword evidence="2" id="KW-1185">Reference proteome</keyword>
<protein>
    <submittedName>
        <fullName evidence="1">Uncharacterized protein</fullName>
    </submittedName>
</protein>
<reference evidence="2" key="1">
    <citation type="journal article" date="2019" name="Int. J. Syst. Evol. Microbiol.">
        <title>The Global Catalogue of Microorganisms (GCM) 10K type strain sequencing project: providing services to taxonomists for standard genome sequencing and annotation.</title>
        <authorList>
            <consortium name="The Broad Institute Genomics Platform"/>
            <consortium name="The Broad Institute Genome Sequencing Center for Infectious Disease"/>
            <person name="Wu L."/>
            <person name="Ma J."/>
        </authorList>
    </citation>
    <scope>NUCLEOTIDE SEQUENCE [LARGE SCALE GENOMIC DNA]</scope>
    <source>
        <strain evidence="2">CGMCC 4.1641</strain>
    </source>
</reference>
<sequence length="154" mass="16526">MSGEARVRTARNIIVATWEASRDPLADAASEAAQALEDAGLLQSPEVAAEMVRLRELELAVYVAVSELASLVAAAPSDGLTTYEARYEGQTLRPYTSLGAAQQHCEEDARRLYSRLRFVWAGDELLMRKDGELVATGHTVAAVPVASFYGAKGA</sequence>
<dbReference type="Proteomes" id="UP001596222">
    <property type="component" value="Unassembled WGS sequence"/>
</dbReference>
<gene>
    <name evidence="1" type="ORF">ACFPP6_05965</name>
</gene>
<evidence type="ECO:0000313" key="1">
    <source>
        <dbReference type="EMBL" id="MFC5144231.1"/>
    </source>
</evidence>
<evidence type="ECO:0000313" key="2">
    <source>
        <dbReference type="Proteomes" id="UP001596222"/>
    </source>
</evidence>
<name>A0ABV9ZUX0_9ACTN</name>
<comment type="caution">
    <text evidence="1">The sequence shown here is derived from an EMBL/GenBank/DDBJ whole genome shotgun (WGS) entry which is preliminary data.</text>
</comment>
<proteinExistence type="predicted"/>
<dbReference type="EMBL" id="JBHSKJ010000003">
    <property type="protein sequence ID" value="MFC5144231.1"/>
    <property type="molecule type" value="Genomic_DNA"/>
</dbReference>